<protein>
    <submittedName>
        <fullName evidence="2">Uncharacterized protein</fullName>
    </submittedName>
</protein>
<reference evidence="2" key="1">
    <citation type="submission" date="2022-11" db="UniProtKB">
        <authorList>
            <consortium name="WormBaseParasite"/>
        </authorList>
    </citation>
    <scope>IDENTIFICATION</scope>
</reference>
<dbReference type="AlphaFoldDB" id="A0A915L5J9"/>
<dbReference type="Proteomes" id="UP000887565">
    <property type="component" value="Unplaced"/>
</dbReference>
<organism evidence="1 2">
    <name type="scientific">Romanomermis culicivorax</name>
    <name type="common">Nematode worm</name>
    <dbReference type="NCBI Taxonomy" id="13658"/>
    <lineage>
        <taxon>Eukaryota</taxon>
        <taxon>Metazoa</taxon>
        <taxon>Ecdysozoa</taxon>
        <taxon>Nematoda</taxon>
        <taxon>Enoplea</taxon>
        <taxon>Dorylaimia</taxon>
        <taxon>Mermithida</taxon>
        <taxon>Mermithoidea</taxon>
        <taxon>Mermithidae</taxon>
        <taxon>Romanomermis</taxon>
    </lineage>
</organism>
<evidence type="ECO:0000313" key="1">
    <source>
        <dbReference type="Proteomes" id="UP000887565"/>
    </source>
</evidence>
<accession>A0A915L5J9</accession>
<dbReference type="WBParaSite" id="nRc.2.0.1.t45055-RA">
    <property type="protein sequence ID" value="nRc.2.0.1.t45055-RA"/>
    <property type="gene ID" value="nRc.2.0.1.g45055"/>
</dbReference>
<proteinExistence type="predicted"/>
<evidence type="ECO:0000313" key="2">
    <source>
        <dbReference type="WBParaSite" id="nRc.2.0.1.t45055-RA"/>
    </source>
</evidence>
<sequence length="1175" mass="132427">MSAIQERLKLLSESFDFGKGFFDPTRAEMLDQTPMRNFGVLLAVFMSQRMHIYDWPNGKFDPVSYVIHFMLGKTFAVLHSRKMKADLNIDNVFWRIENNNRLKMYVVSNLENSKGRVMMKTFSFNRNKAMEKIHDWSEEDFTDIISKLGQNAKFYQFESHHYDVESQIDTLKTLHRLANQEVNALGIFMKAYYDLSMKVKPVLMKSGQRRTTSRLHEVPHVDLEDQQATLIEEYLENMLLFPEQHERDMTKNDVEKRVYQVMVEHAKTGQVAAKQTFAEKMLMNYVNFEAQTAQVAQNELQISPQSYYDLVRSMGEVAKIFKTAEMSNEVLTSTMQDFAATLNTELQQEILKDKLIANDLCGRNSRCLSRYIHGILSSASTNAYVVKHKEDTDFQKDHTTAFVIETEEPDLNVMLKIHEDEEFPEDTVRSVQQDKRVLPFVNENVKTILLSTIAIQNFLDKKKDLFRNFEDFASFAMGAFHEMHTLTNIVRPISPNTLQLAFPARDKSNNAIIVFANFMFGRSPEVMAAIDSLRILYEDTVRRKTSDMASIVTLAMINNQETKAMETQVFTEEHMQMLGACKRNARPKRSGCENERLKKLAEDAAKESPQQQVEVAFDEVEFFDKLGRMSSGIMTGLMAKNLLVDIIQGNMAGVAVNAGFIISSVLAQAGSTKLLTRGTRLTEEGRIVLGSALKASASFLARSPSFLFVGYDLYTNLHTNDTSTENKVAVGTDAAYIAMDLAESVVELAEVAGLLEGVSAFTGPIGWTLGAGLLIGSDVYRAVKQVEKINTMIPLTGAEKLLEGIRGFIGLKPSQKVMTMIEDEQVNSKVLEKVLDVMSQDATIRRFISPIKTHQRCSVDNYMNFSDTRTAPPLRSIPKLPSGYSYFCSTPDYNYCEGPTFWEYISLSHKSRSNIPVCTSAVGVQNNAATVDSSHTYFQLGDGHDEIQAFQYSPNVFEIGDDKKFILGGNKDDIFILNGNQTAGFLDVRSLQNVSIAFKDGVQLHKHGNGIIASLDTADDLTTIENFYASIISASTLSMVIGNVKTNETVTLARGKDHHKNQRLINLIHSNPDHRSALRGSSHENIFTVTPYYSPELDVSCVKFHEVSITTASDKSEAMHKTIFKFNDLELDIYAQLIKKTNVYSMESFVENLDLTECMKNIIMAAAYLSDSNNI</sequence>
<name>A0A915L5J9_ROMCU</name>
<keyword evidence="1" id="KW-1185">Reference proteome</keyword>